<dbReference type="PANTHER" id="PTHR34229:SF1">
    <property type="entry name" value="METAL TRANSPORT PROTEIN HI_1621-RELATED"/>
    <property type="match status" value="1"/>
</dbReference>
<evidence type="ECO:0000256" key="7">
    <source>
        <dbReference type="SAM" id="Phobius"/>
    </source>
</evidence>
<dbReference type="AlphaFoldDB" id="A0A7V3ZKB1"/>
<evidence type="ECO:0000256" key="6">
    <source>
        <dbReference type="ARBA" id="ARBA00023136"/>
    </source>
</evidence>
<keyword evidence="2" id="KW-0813">Transport</keyword>
<feature type="transmembrane region" description="Helical" evidence="7">
    <location>
        <begin position="40"/>
        <end position="60"/>
    </location>
</feature>
<evidence type="ECO:0000256" key="2">
    <source>
        <dbReference type="ARBA" id="ARBA00022448"/>
    </source>
</evidence>
<evidence type="ECO:0000256" key="3">
    <source>
        <dbReference type="ARBA" id="ARBA00022475"/>
    </source>
</evidence>
<evidence type="ECO:0000256" key="5">
    <source>
        <dbReference type="ARBA" id="ARBA00022989"/>
    </source>
</evidence>
<dbReference type="OMA" id="PWGTSGH"/>
<feature type="transmembrane region" description="Helical" evidence="7">
    <location>
        <begin position="103"/>
        <end position="125"/>
    </location>
</feature>
<protein>
    <submittedName>
        <fullName evidence="8">Cobalt transporter CbiM</fullName>
    </submittedName>
</protein>
<feature type="transmembrane region" description="Helical" evidence="7">
    <location>
        <begin position="189"/>
        <end position="213"/>
    </location>
</feature>
<dbReference type="EMBL" id="DTDV01000022">
    <property type="protein sequence ID" value="HGK24488.1"/>
    <property type="molecule type" value="Genomic_DNA"/>
</dbReference>
<dbReference type="InterPro" id="IPR002751">
    <property type="entry name" value="CbiM/NikMN"/>
</dbReference>
<evidence type="ECO:0000256" key="1">
    <source>
        <dbReference type="ARBA" id="ARBA00004651"/>
    </source>
</evidence>
<dbReference type="PANTHER" id="PTHR34229">
    <property type="entry name" value="METAL TRANSPORT PROTEIN HI_1621-RELATED"/>
    <property type="match status" value="1"/>
</dbReference>
<keyword evidence="4 7" id="KW-0812">Transmembrane</keyword>
<name>A0A7V3ZKB1_DICTH</name>
<dbReference type="NCBIfam" id="NF008873">
    <property type="entry name" value="PRK11909.1"/>
    <property type="match status" value="1"/>
</dbReference>
<proteinExistence type="predicted"/>
<keyword evidence="3" id="KW-1003">Cell membrane</keyword>
<dbReference type="Pfam" id="PF01891">
    <property type="entry name" value="CbiM"/>
    <property type="match status" value="1"/>
</dbReference>
<reference evidence="8" key="1">
    <citation type="journal article" date="2020" name="mSystems">
        <title>Genome- and Community-Level Interaction Insights into Carbon Utilization and Element Cycling Functions of Hydrothermarchaeota in Hydrothermal Sediment.</title>
        <authorList>
            <person name="Zhou Z."/>
            <person name="Liu Y."/>
            <person name="Xu W."/>
            <person name="Pan J."/>
            <person name="Luo Z.H."/>
            <person name="Li M."/>
        </authorList>
    </citation>
    <scope>NUCLEOTIDE SEQUENCE [LARGE SCALE GENOMIC DNA]</scope>
    <source>
        <strain evidence="8">SpSt-70</strain>
    </source>
</reference>
<evidence type="ECO:0000313" key="8">
    <source>
        <dbReference type="EMBL" id="HGK24488.1"/>
    </source>
</evidence>
<comment type="caution">
    <text evidence="8">The sequence shown here is derived from an EMBL/GenBank/DDBJ whole genome shotgun (WGS) entry which is preliminary data.</text>
</comment>
<accession>A0A7V3ZKB1</accession>
<dbReference type="Gene3D" id="1.10.1760.20">
    <property type="match status" value="1"/>
</dbReference>
<organism evidence="8">
    <name type="scientific">Dictyoglomus thermophilum</name>
    <dbReference type="NCBI Taxonomy" id="14"/>
    <lineage>
        <taxon>Bacteria</taxon>
        <taxon>Pseudomonadati</taxon>
        <taxon>Dictyoglomota</taxon>
        <taxon>Dictyoglomia</taxon>
        <taxon>Dictyoglomales</taxon>
        <taxon>Dictyoglomaceae</taxon>
        <taxon>Dictyoglomus</taxon>
    </lineage>
</organism>
<feature type="transmembrane region" description="Helical" evidence="7">
    <location>
        <begin position="145"/>
        <end position="169"/>
    </location>
</feature>
<gene>
    <name evidence="8" type="primary">cbiM</name>
    <name evidence="8" type="ORF">ENU78_08735</name>
</gene>
<sequence>MHIPDGYLGPETYGSMLVVMVPIWTKAYNSVKKFLKEKDLPLLAILAAFSFVIMMFNIPIPGGTTGHAVGSVLIAILLGPWAAVLVTSIVLIIQALIFGDGGLTAIGANCFNMAFAMPLVGYYVYKLLKGKASLGSKREIISAGVGAYLGINVAALLTAVELGIQPYIAKDANGLPLYCPYPLKVTVPAMMIEHLLIFGFVEAIVTMAALYYLRKIGAVKEG</sequence>
<feature type="transmembrane region" description="Helical" evidence="7">
    <location>
        <begin position="72"/>
        <end position="97"/>
    </location>
</feature>
<keyword evidence="6 7" id="KW-0472">Membrane</keyword>
<dbReference type="GO" id="GO:0005886">
    <property type="term" value="C:plasma membrane"/>
    <property type="evidence" value="ECO:0007669"/>
    <property type="project" value="UniProtKB-SubCell"/>
</dbReference>
<comment type="subcellular location">
    <subcellularLocation>
        <location evidence="1">Cell membrane</location>
        <topology evidence="1">Multi-pass membrane protein</topology>
    </subcellularLocation>
</comment>
<evidence type="ECO:0000256" key="4">
    <source>
        <dbReference type="ARBA" id="ARBA00022692"/>
    </source>
</evidence>
<keyword evidence="5 7" id="KW-1133">Transmembrane helix</keyword>
<dbReference type="GO" id="GO:0000041">
    <property type="term" value="P:transition metal ion transport"/>
    <property type="evidence" value="ECO:0007669"/>
    <property type="project" value="InterPro"/>
</dbReference>
<dbReference type="RefSeq" id="WP_012547722.1">
    <property type="nucleotide sequence ID" value="NZ_VTFL01000001.1"/>
</dbReference>